<accession>G7KBL5</accession>
<protein>
    <submittedName>
        <fullName evidence="1 2">Uncharacterized protein</fullName>
    </submittedName>
</protein>
<dbReference type="EMBL" id="CM001221">
    <property type="protein sequence ID" value="AES98250.1"/>
    <property type="molecule type" value="Genomic_DNA"/>
</dbReference>
<reference evidence="1 3" key="2">
    <citation type="journal article" date="2014" name="BMC Genomics">
        <title>An improved genome release (version Mt4.0) for the model legume Medicago truncatula.</title>
        <authorList>
            <person name="Tang H."/>
            <person name="Krishnakumar V."/>
            <person name="Bidwell S."/>
            <person name="Rosen B."/>
            <person name="Chan A."/>
            <person name="Zhou S."/>
            <person name="Gentzbittel L."/>
            <person name="Childs K.L."/>
            <person name="Yandell M."/>
            <person name="Gundlach H."/>
            <person name="Mayer K.F."/>
            <person name="Schwartz D.C."/>
            <person name="Town C.D."/>
        </authorList>
    </citation>
    <scope>GENOME REANNOTATION</scope>
    <source>
        <strain evidence="2 3">cv. Jemalong A17</strain>
    </source>
</reference>
<dbReference type="PaxDb" id="3880-AES98250"/>
<organism evidence="1 3">
    <name type="scientific">Medicago truncatula</name>
    <name type="common">Barrel medic</name>
    <name type="synonym">Medicago tribuloides</name>
    <dbReference type="NCBI Taxonomy" id="3880"/>
    <lineage>
        <taxon>Eukaryota</taxon>
        <taxon>Viridiplantae</taxon>
        <taxon>Streptophyta</taxon>
        <taxon>Embryophyta</taxon>
        <taxon>Tracheophyta</taxon>
        <taxon>Spermatophyta</taxon>
        <taxon>Magnoliopsida</taxon>
        <taxon>eudicotyledons</taxon>
        <taxon>Gunneridae</taxon>
        <taxon>Pentapetalae</taxon>
        <taxon>rosids</taxon>
        <taxon>fabids</taxon>
        <taxon>Fabales</taxon>
        <taxon>Fabaceae</taxon>
        <taxon>Papilionoideae</taxon>
        <taxon>50 kb inversion clade</taxon>
        <taxon>NPAAA clade</taxon>
        <taxon>Hologalegina</taxon>
        <taxon>IRL clade</taxon>
        <taxon>Trifolieae</taxon>
        <taxon>Medicago</taxon>
    </lineage>
</organism>
<proteinExistence type="predicted"/>
<gene>
    <name evidence="1" type="ordered locus">MTR_5g066220</name>
</gene>
<name>G7KBL5_MEDTR</name>
<reference evidence="2" key="3">
    <citation type="submission" date="2015-04" db="UniProtKB">
        <authorList>
            <consortium name="EnsemblPlants"/>
        </authorList>
    </citation>
    <scope>IDENTIFICATION</scope>
    <source>
        <strain evidence="2">cv. Jemalong A17</strain>
    </source>
</reference>
<keyword evidence="3" id="KW-1185">Reference proteome</keyword>
<sequence length="72" mass="8297">MDMLAHLPKAWGQLKYLVVVFDCFTKRVEIQALAKITGENILRSPDTPKQRRTRIGYVSDTDPPLIFADMYL</sequence>
<dbReference type="HOGENOM" id="CLU_2726009_0_0_1"/>
<dbReference type="AlphaFoldDB" id="G7KBL5"/>
<dbReference type="Proteomes" id="UP000002051">
    <property type="component" value="Chromosome 5"/>
</dbReference>
<dbReference type="EnsemblPlants" id="AES98250">
    <property type="protein sequence ID" value="AES98250"/>
    <property type="gene ID" value="MTR_5g066220"/>
</dbReference>
<reference evidence="1 3" key="1">
    <citation type="journal article" date="2011" name="Nature">
        <title>The Medicago genome provides insight into the evolution of rhizobial symbioses.</title>
        <authorList>
            <person name="Young N.D."/>
            <person name="Debelle F."/>
            <person name="Oldroyd G.E."/>
            <person name="Geurts R."/>
            <person name="Cannon S.B."/>
            <person name="Udvardi M.K."/>
            <person name="Benedito V.A."/>
            <person name="Mayer K.F."/>
            <person name="Gouzy J."/>
            <person name="Schoof H."/>
            <person name="Van de Peer Y."/>
            <person name="Proost S."/>
            <person name="Cook D.R."/>
            <person name="Meyers B.C."/>
            <person name="Spannagl M."/>
            <person name="Cheung F."/>
            <person name="De Mita S."/>
            <person name="Krishnakumar V."/>
            <person name="Gundlach H."/>
            <person name="Zhou S."/>
            <person name="Mudge J."/>
            <person name="Bharti A.K."/>
            <person name="Murray J.D."/>
            <person name="Naoumkina M.A."/>
            <person name="Rosen B."/>
            <person name="Silverstein K.A."/>
            <person name="Tang H."/>
            <person name="Rombauts S."/>
            <person name="Zhao P.X."/>
            <person name="Zhou P."/>
            <person name="Barbe V."/>
            <person name="Bardou P."/>
            <person name="Bechner M."/>
            <person name="Bellec A."/>
            <person name="Berger A."/>
            <person name="Berges H."/>
            <person name="Bidwell S."/>
            <person name="Bisseling T."/>
            <person name="Choisne N."/>
            <person name="Couloux A."/>
            <person name="Denny R."/>
            <person name="Deshpande S."/>
            <person name="Dai X."/>
            <person name="Doyle J.J."/>
            <person name="Dudez A.M."/>
            <person name="Farmer A.D."/>
            <person name="Fouteau S."/>
            <person name="Franken C."/>
            <person name="Gibelin C."/>
            <person name="Gish J."/>
            <person name="Goldstein S."/>
            <person name="Gonzalez A.J."/>
            <person name="Green P.J."/>
            <person name="Hallab A."/>
            <person name="Hartog M."/>
            <person name="Hua A."/>
            <person name="Humphray S.J."/>
            <person name="Jeong D.H."/>
            <person name="Jing Y."/>
            <person name="Jocker A."/>
            <person name="Kenton S.M."/>
            <person name="Kim D.J."/>
            <person name="Klee K."/>
            <person name="Lai H."/>
            <person name="Lang C."/>
            <person name="Lin S."/>
            <person name="Macmil S.L."/>
            <person name="Magdelenat G."/>
            <person name="Matthews L."/>
            <person name="McCorrison J."/>
            <person name="Monaghan E.L."/>
            <person name="Mun J.H."/>
            <person name="Najar F.Z."/>
            <person name="Nicholson C."/>
            <person name="Noirot C."/>
            <person name="O'Bleness M."/>
            <person name="Paule C.R."/>
            <person name="Poulain J."/>
            <person name="Prion F."/>
            <person name="Qin B."/>
            <person name="Qu C."/>
            <person name="Retzel E.F."/>
            <person name="Riddle C."/>
            <person name="Sallet E."/>
            <person name="Samain S."/>
            <person name="Samson N."/>
            <person name="Sanders I."/>
            <person name="Saurat O."/>
            <person name="Scarpelli C."/>
            <person name="Schiex T."/>
            <person name="Segurens B."/>
            <person name="Severin A.J."/>
            <person name="Sherrier D.J."/>
            <person name="Shi R."/>
            <person name="Sims S."/>
            <person name="Singer S.R."/>
            <person name="Sinharoy S."/>
            <person name="Sterck L."/>
            <person name="Viollet A."/>
            <person name="Wang B.B."/>
            <person name="Wang K."/>
            <person name="Wang M."/>
            <person name="Wang X."/>
            <person name="Warfsmann J."/>
            <person name="Weissenbach J."/>
            <person name="White D.D."/>
            <person name="White J.D."/>
            <person name="Wiley G.B."/>
            <person name="Wincker P."/>
            <person name="Xing Y."/>
            <person name="Yang L."/>
            <person name="Yao Z."/>
            <person name="Ying F."/>
            <person name="Zhai J."/>
            <person name="Zhou L."/>
            <person name="Zuber A."/>
            <person name="Denarie J."/>
            <person name="Dixon R.A."/>
            <person name="May G.D."/>
            <person name="Schwartz D.C."/>
            <person name="Rogers J."/>
            <person name="Quetier F."/>
            <person name="Town C.D."/>
            <person name="Roe B.A."/>
        </authorList>
    </citation>
    <scope>NUCLEOTIDE SEQUENCE [LARGE SCALE GENOMIC DNA]</scope>
    <source>
        <strain evidence="1">A17</strain>
        <strain evidence="2 3">cv. Jemalong A17</strain>
    </source>
</reference>
<evidence type="ECO:0000313" key="3">
    <source>
        <dbReference type="Proteomes" id="UP000002051"/>
    </source>
</evidence>
<evidence type="ECO:0000313" key="1">
    <source>
        <dbReference type="EMBL" id="AES98250.1"/>
    </source>
</evidence>
<evidence type="ECO:0000313" key="2">
    <source>
        <dbReference type="EnsemblPlants" id="AES98250"/>
    </source>
</evidence>